<dbReference type="EMBL" id="CADCTV010000146">
    <property type="protein sequence ID" value="CAA9304014.1"/>
    <property type="molecule type" value="Genomic_DNA"/>
</dbReference>
<dbReference type="AlphaFoldDB" id="A0A6J4KGF5"/>
<dbReference type="NCBIfam" id="TIGR00696">
    <property type="entry name" value="wecG_tagA_cpsF"/>
    <property type="match status" value="1"/>
</dbReference>
<dbReference type="InterPro" id="IPR004629">
    <property type="entry name" value="WecG_TagA_CpsF"/>
</dbReference>
<dbReference type="Pfam" id="PF03808">
    <property type="entry name" value="Glyco_tran_WecG"/>
    <property type="match status" value="1"/>
</dbReference>
<reference evidence="3" key="1">
    <citation type="submission" date="2020-02" db="EMBL/GenBank/DDBJ databases">
        <authorList>
            <person name="Meier V. D."/>
        </authorList>
    </citation>
    <scope>NUCLEOTIDE SEQUENCE</scope>
    <source>
        <strain evidence="3">AVDCRST_MAG89</strain>
    </source>
</reference>
<keyword evidence="2 3" id="KW-0808">Transferase</keyword>
<evidence type="ECO:0000313" key="3">
    <source>
        <dbReference type="EMBL" id="CAA9304014.1"/>
    </source>
</evidence>
<accession>A0A6J4KGF5</accession>
<dbReference type="CDD" id="cd06533">
    <property type="entry name" value="Glyco_transf_WecG_TagA"/>
    <property type="match status" value="1"/>
</dbReference>
<evidence type="ECO:0000256" key="1">
    <source>
        <dbReference type="ARBA" id="ARBA00022676"/>
    </source>
</evidence>
<keyword evidence="1 3" id="KW-0328">Glycosyltransferase</keyword>
<evidence type="ECO:0000256" key="2">
    <source>
        <dbReference type="ARBA" id="ARBA00022679"/>
    </source>
</evidence>
<protein>
    <submittedName>
        <fullName evidence="3">N-acetylmannosaminyltransferase</fullName>
        <ecNumber evidence="3">2.4.1.187</ecNumber>
    </submittedName>
</protein>
<name>A0A6J4KGF5_9BACT</name>
<organism evidence="3">
    <name type="scientific">uncultured Gemmatimonadota bacterium</name>
    <dbReference type="NCBI Taxonomy" id="203437"/>
    <lineage>
        <taxon>Bacteria</taxon>
        <taxon>Pseudomonadati</taxon>
        <taxon>Gemmatimonadota</taxon>
        <taxon>environmental samples</taxon>
    </lineage>
</organism>
<dbReference type="PANTHER" id="PTHR34136">
    <property type="match status" value="1"/>
</dbReference>
<sequence length="257" mass="28248">MADRINICGAGVHPCTMREAVRRIVERAESGGPPVHVVTPNAHHVALLQDLESFREVYRTAWLSLPDGMSLVWASRLLGTPLPEKVSGIDLFQEVCAAAAGTGLRIFLLGGRRGAAEEAVRVMEARHPGLKIAGTHCPPVGFEDDPREAALAIDAVRDAAPHILFVALGAPKQELWMHENGERLGVPVSLGVGATFDFVAGMIRRAPKWMQESGLEWLYRAATEPRRLGKRYLVTTPRFIWLFAKQYVRRGGAVVQY</sequence>
<dbReference type="EC" id="2.4.1.187" evidence="3"/>
<gene>
    <name evidence="3" type="ORF">AVDCRST_MAG89-678</name>
</gene>
<dbReference type="GO" id="GO:0047244">
    <property type="term" value="F:N-acetylglucosaminyldiphosphoundecaprenol N-acetyl-beta-D-mannosaminyltransferase activity"/>
    <property type="evidence" value="ECO:0007669"/>
    <property type="project" value="UniProtKB-EC"/>
</dbReference>
<dbReference type="PANTHER" id="PTHR34136:SF1">
    <property type="entry name" value="UDP-N-ACETYL-D-MANNOSAMINURONIC ACID TRANSFERASE"/>
    <property type="match status" value="1"/>
</dbReference>
<proteinExistence type="predicted"/>